<dbReference type="EMBL" id="SMCO01000003">
    <property type="protein sequence ID" value="TCV88954.1"/>
    <property type="molecule type" value="Genomic_DNA"/>
</dbReference>
<reference evidence="2 3" key="1">
    <citation type="submission" date="2019-03" db="EMBL/GenBank/DDBJ databases">
        <title>Genomic Encyclopedia of Type Strains, Phase IV (KMG-IV): sequencing the most valuable type-strain genomes for metagenomic binning, comparative biology and taxonomic classification.</title>
        <authorList>
            <person name="Goeker M."/>
        </authorList>
    </citation>
    <scope>NUCLEOTIDE SEQUENCE [LARGE SCALE GENOMIC DNA]</scope>
    <source>
        <strain evidence="2 3">DSM 100309</strain>
    </source>
</reference>
<evidence type="ECO:0000313" key="2">
    <source>
        <dbReference type="EMBL" id="TCV88954.1"/>
    </source>
</evidence>
<dbReference type="InterPro" id="IPR013362">
    <property type="entry name" value="Pilus_4_PilV"/>
</dbReference>
<organism evidence="2 3">
    <name type="scientific">Sulfurirhabdus autotrophica</name>
    <dbReference type="NCBI Taxonomy" id="1706046"/>
    <lineage>
        <taxon>Bacteria</taxon>
        <taxon>Pseudomonadati</taxon>
        <taxon>Pseudomonadota</taxon>
        <taxon>Betaproteobacteria</taxon>
        <taxon>Nitrosomonadales</taxon>
        <taxon>Sulfuricellaceae</taxon>
        <taxon>Sulfurirhabdus</taxon>
    </lineage>
</organism>
<keyword evidence="1" id="KW-0472">Membrane</keyword>
<dbReference type="NCBIfam" id="TIGR02523">
    <property type="entry name" value="type_IV_pilV"/>
    <property type="match status" value="1"/>
</dbReference>
<keyword evidence="1" id="KW-0812">Transmembrane</keyword>
<dbReference type="OrthoDB" id="193195at2"/>
<protein>
    <submittedName>
        <fullName evidence="2">Type IV pilus assembly protein PilV</fullName>
    </submittedName>
</protein>
<feature type="transmembrane region" description="Helical" evidence="1">
    <location>
        <begin position="20"/>
        <end position="46"/>
    </location>
</feature>
<name>A0A4R3YDP3_9PROT</name>
<evidence type="ECO:0000256" key="1">
    <source>
        <dbReference type="SAM" id="Phobius"/>
    </source>
</evidence>
<comment type="caution">
    <text evidence="2">The sequence shown here is derived from an EMBL/GenBank/DDBJ whole genome shotgun (WGS) entry which is preliminary data.</text>
</comment>
<dbReference type="AlphaFoldDB" id="A0A4R3YDP3"/>
<accession>A0A4R3YDP3</accession>
<dbReference type="Proteomes" id="UP000295367">
    <property type="component" value="Unassembled WGS sequence"/>
</dbReference>
<sequence length="131" mass="13972">MKNRKPKLPATFATSQQGVVLLEALIAMLIFSMGILAVVGMQAAMIKNTTDSKFRSEASFIAQKRLGDMWANPTNLGGFVETNTDISNLLPSGTRTVVLNSATQVTVTVTWAQPGQSGTHNYQTTARIAGG</sequence>
<dbReference type="RefSeq" id="WP_124946005.1">
    <property type="nucleotide sequence ID" value="NZ_BHVT01000020.1"/>
</dbReference>
<evidence type="ECO:0000313" key="3">
    <source>
        <dbReference type="Proteomes" id="UP000295367"/>
    </source>
</evidence>
<proteinExistence type="predicted"/>
<keyword evidence="3" id="KW-1185">Reference proteome</keyword>
<gene>
    <name evidence="2" type="ORF">EDC63_10325</name>
</gene>
<keyword evidence="1" id="KW-1133">Transmembrane helix</keyword>